<proteinExistence type="predicted"/>
<dbReference type="EMBL" id="MNAD01000580">
    <property type="protein sequence ID" value="OJT11763.1"/>
    <property type="molecule type" value="Genomic_DNA"/>
</dbReference>
<feature type="compositionally biased region" description="Polar residues" evidence="1">
    <location>
        <begin position="207"/>
        <end position="220"/>
    </location>
</feature>
<dbReference type="OrthoDB" id="2755517at2759"/>
<evidence type="ECO:0000256" key="1">
    <source>
        <dbReference type="SAM" id="MobiDB-lite"/>
    </source>
</evidence>
<reference evidence="2 3" key="1">
    <citation type="submission" date="2016-10" db="EMBL/GenBank/DDBJ databases">
        <title>Genome sequence of the basidiomycete white-rot fungus Trametes pubescens.</title>
        <authorList>
            <person name="Makela M.R."/>
            <person name="Granchi Z."/>
            <person name="Peng M."/>
            <person name="De Vries R.P."/>
            <person name="Grigoriev I."/>
            <person name="Riley R."/>
            <person name="Hilden K."/>
        </authorList>
    </citation>
    <scope>NUCLEOTIDE SEQUENCE [LARGE SCALE GENOMIC DNA]</scope>
    <source>
        <strain evidence="2 3">FBCC735</strain>
    </source>
</reference>
<feature type="region of interest" description="Disordered" evidence="1">
    <location>
        <begin position="195"/>
        <end position="222"/>
    </location>
</feature>
<dbReference type="CDD" id="cd00303">
    <property type="entry name" value="retropepsin_like"/>
    <property type="match status" value="1"/>
</dbReference>
<feature type="region of interest" description="Disordered" evidence="1">
    <location>
        <begin position="40"/>
        <end position="76"/>
    </location>
</feature>
<dbReference type="InterPro" id="IPR021109">
    <property type="entry name" value="Peptidase_aspartic_dom_sf"/>
</dbReference>
<comment type="caution">
    <text evidence="2">The sequence shown here is derived from an EMBL/GenBank/DDBJ whole genome shotgun (WGS) entry which is preliminary data.</text>
</comment>
<dbReference type="Gene3D" id="2.40.70.10">
    <property type="entry name" value="Acid Proteases"/>
    <property type="match status" value="1"/>
</dbReference>
<evidence type="ECO:0000313" key="2">
    <source>
        <dbReference type="EMBL" id="OJT11763.1"/>
    </source>
</evidence>
<feature type="compositionally biased region" description="Basic and acidic residues" evidence="1">
    <location>
        <begin position="55"/>
        <end position="64"/>
    </location>
</feature>
<dbReference type="Pfam" id="PF08284">
    <property type="entry name" value="RVP_2"/>
    <property type="match status" value="1"/>
</dbReference>
<protein>
    <submittedName>
        <fullName evidence="2">Uncharacterized protein</fullName>
    </submittedName>
</protein>
<dbReference type="Proteomes" id="UP000184267">
    <property type="component" value="Unassembled WGS sequence"/>
</dbReference>
<evidence type="ECO:0000313" key="3">
    <source>
        <dbReference type="Proteomes" id="UP000184267"/>
    </source>
</evidence>
<sequence>MTAPPGWDQYESASQALYRDRTPVTSTANPRQFALRPCRSLAPGTSAHPGLSSVPKHDPERSHELAYTGPSYGPRDTREVQRLLGMINKMVGEEPTSSPPAYLKVTKMTLLKPYNGKDDLDTFEIWFHNLLEFFRTLQITGPSMDRDQLRILGDCLSEDTTTWMIGHFASDPSCPNFGKKTNVGQRMFAQRVIDDTSDEEHPKAPAESSQVESDPVTTTDPVEDEHRLVEQTKVVQDLPQSEYNFIGSQYESKDERVQSDWDEYEYDHTTYAASMRIEALASGGLANKPRIHSMAVANERGMRHVWIYNAKVRKIEDPAAQSRWVHKSQRALCAEIPINGIKVLVLFDSGCTTDSIMPEFTYLCKAGRIDLQEPVGLQLGTKGSRTKINFGAQAEIAMGSVRNAHYFDVVDIDKYDAILGTVFCHKYGIVLDFANTRVLVRTQSVPLFKEEAASSKITK</sequence>
<name>A0A1M2VVZ6_TRAPU</name>
<accession>A0A1M2VVZ6</accession>
<keyword evidence="3" id="KW-1185">Reference proteome</keyword>
<organism evidence="2 3">
    <name type="scientific">Trametes pubescens</name>
    <name type="common">White-rot fungus</name>
    <dbReference type="NCBI Taxonomy" id="154538"/>
    <lineage>
        <taxon>Eukaryota</taxon>
        <taxon>Fungi</taxon>
        <taxon>Dikarya</taxon>
        <taxon>Basidiomycota</taxon>
        <taxon>Agaricomycotina</taxon>
        <taxon>Agaricomycetes</taxon>
        <taxon>Polyporales</taxon>
        <taxon>Polyporaceae</taxon>
        <taxon>Trametes</taxon>
    </lineage>
</organism>
<dbReference type="AlphaFoldDB" id="A0A1M2VVZ6"/>
<gene>
    <name evidence="2" type="ORF">TRAPUB_11689</name>
</gene>